<evidence type="ECO:0000313" key="1">
    <source>
        <dbReference type="EMBL" id="GAI83788.1"/>
    </source>
</evidence>
<dbReference type="EMBL" id="BARW01009713">
    <property type="protein sequence ID" value="GAI83788.1"/>
    <property type="molecule type" value="Genomic_DNA"/>
</dbReference>
<gene>
    <name evidence="1" type="ORF">S12H4_19422</name>
</gene>
<protein>
    <submittedName>
        <fullName evidence="1">Uncharacterized protein</fullName>
    </submittedName>
</protein>
<feature type="non-terminal residue" evidence="1">
    <location>
        <position position="1"/>
    </location>
</feature>
<organism evidence="1">
    <name type="scientific">marine sediment metagenome</name>
    <dbReference type="NCBI Taxonomy" id="412755"/>
    <lineage>
        <taxon>unclassified sequences</taxon>
        <taxon>metagenomes</taxon>
        <taxon>ecological metagenomes</taxon>
    </lineage>
</organism>
<sequence>GTESHYPTYIGIGAFFWAEATIEGVLQKTDRVSTNLYGEYCDGPCPGTMKLKLRGK</sequence>
<name>X1RT07_9ZZZZ</name>
<comment type="caution">
    <text evidence="1">The sequence shown here is derived from an EMBL/GenBank/DDBJ whole genome shotgun (WGS) entry which is preliminary data.</text>
</comment>
<accession>X1RT07</accession>
<proteinExistence type="predicted"/>
<dbReference type="AlphaFoldDB" id="X1RT07"/>
<reference evidence="1" key="1">
    <citation type="journal article" date="2014" name="Front. Microbiol.">
        <title>High frequency of phylogenetically diverse reductive dehalogenase-homologous genes in deep subseafloor sedimentary metagenomes.</title>
        <authorList>
            <person name="Kawai M."/>
            <person name="Futagami T."/>
            <person name="Toyoda A."/>
            <person name="Takaki Y."/>
            <person name="Nishi S."/>
            <person name="Hori S."/>
            <person name="Arai W."/>
            <person name="Tsubouchi T."/>
            <person name="Morono Y."/>
            <person name="Uchiyama I."/>
            <person name="Ito T."/>
            <person name="Fujiyama A."/>
            <person name="Inagaki F."/>
            <person name="Takami H."/>
        </authorList>
    </citation>
    <scope>NUCLEOTIDE SEQUENCE</scope>
    <source>
        <strain evidence="1">Expedition CK06-06</strain>
    </source>
</reference>